<dbReference type="Gene3D" id="3.40.190.10">
    <property type="entry name" value="Periplasmic binding protein-like II"/>
    <property type="match status" value="2"/>
</dbReference>
<feature type="binding site" evidence="5">
    <location>
        <position position="66"/>
    </location>
    <ligand>
        <name>molybdate</name>
        <dbReference type="ChEBI" id="CHEBI:36264"/>
    </ligand>
</feature>
<gene>
    <name evidence="6" type="primary">modA</name>
    <name evidence="6" type="ORF">D9X91_04150</name>
</gene>
<accession>A0A3L7K4Z9</accession>
<dbReference type="OrthoDB" id="9785015at2"/>
<dbReference type="Proteomes" id="UP000276770">
    <property type="component" value="Unassembled WGS sequence"/>
</dbReference>
<dbReference type="FunFam" id="3.40.190.10:FF:000035">
    <property type="entry name" value="Molybdate ABC transporter substrate-binding protein"/>
    <property type="match status" value="1"/>
</dbReference>
<evidence type="ECO:0000313" key="6">
    <source>
        <dbReference type="EMBL" id="RLQ97349.1"/>
    </source>
</evidence>
<organism evidence="6 7">
    <name type="scientific">Falsibacillus albus</name>
    <dbReference type="NCBI Taxonomy" id="2478915"/>
    <lineage>
        <taxon>Bacteria</taxon>
        <taxon>Bacillati</taxon>
        <taxon>Bacillota</taxon>
        <taxon>Bacilli</taxon>
        <taxon>Bacillales</taxon>
        <taxon>Bacillaceae</taxon>
        <taxon>Falsibacillus</taxon>
    </lineage>
</organism>
<dbReference type="AlphaFoldDB" id="A0A3L7K4Z9"/>
<dbReference type="EMBL" id="RCVZ01000002">
    <property type="protein sequence ID" value="RLQ97349.1"/>
    <property type="molecule type" value="Genomic_DNA"/>
</dbReference>
<evidence type="ECO:0000256" key="2">
    <source>
        <dbReference type="ARBA" id="ARBA00022505"/>
    </source>
</evidence>
<dbReference type="PANTHER" id="PTHR30632">
    <property type="entry name" value="MOLYBDATE-BINDING PERIPLASMIC PROTEIN"/>
    <property type="match status" value="1"/>
</dbReference>
<dbReference type="InterPro" id="IPR005950">
    <property type="entry name" value="ModA"/>
</dbReference>
<reference evidence="6 7" key="1">
    <citation type="submission" date="2018-10" db="EMBL/GenBank/DDBJ databases">
        <title>Falsibacillus sp. genome draft.</title>
        <authorList>
            <person name="Shi S."/>
        </authorList>
    </citation>
    <scope>NUCLEOTIDE SEQUENCE [LARGE SCALE GENOMIC DNA]</scope>
    <source>
        <strain evidence="6 7">GY 10110</strain>
    </source>
</reference>
<keyword evidence="3 5" id="KW-0479">Metal-binding</keyword>
<feature type="binding site" evidence="5">
    <location>
        <position position="146"/>
    </location>
    <ligand>
        <name>molybdate</name>
        <dbReference type="ChEBI" id="CHEBI:36264"/>
    </ligand>
</feature>
<dbReference type="GO" id="GO:0030973">
    <property type="term" value="F:molybdate ion binding"/>
    <property type="evidence" value="ECO:0007669"/>
    <property type="project" value="UniProtKB-ARBA"/>
</dbReference>
<comment type="caution">
    <text evidence="6">The sequence shown here is derived from an EMBL/GenBank/DDBJ whole genome shotgun (WGS) entry which is preliminary data.</text>
</comment>
<evidence type="ECO:0000256" key="5">
    <source>
        <dbReference type="PIRSR" id="PIRSR004846-1"/>
    </source>
</evidence>
<proteinExistence type="inferred from homology"/>
<dbReference type="SUPFAM" id="SSF53850">
    <property type="entry name" value="Periplasmic binding protein-like II"/>
    <property type="match status" value="1"/>
</dbReference>
<sequence length="255" mass="27746">MIKKYQMAAAIVIMLTIALSGCSSKEDKKTITISAAASLNDVLSELADDYEESHPDQKVQLNFGGSGALSQQIIHGAPVDVFISAAEEPISMIQQKGLMKKKSILFNNQLVLIIPTNSTVGISDFKDLTAGEVKKIAVGTPKAVPAGTYAKETLTSLGIWDQLQSRLVYGKDVRQVLQYVETANVDAGIVYYTDALTTKKVKVVAKAKSDWHSPIVYYGGVLDASKEHGSSKEFLKYLKSKHAKSIYSKYGFSMN</sequence>
<keyword evidence="7" id="KW-1185">Reference proteome</keyword>
<dbReference type="PIRSF" id="PIRSF004846">
    <property type="entry name" value="ModA"/>
    <property type="match status" value="1"/>
</dbReference>
<dbReference type="InterPro" id="IPR050682">
    <property type="entry name" value="ModA/WtpA"/>
</dbReference>
<protein>
    <submittedName>
        <fullName evidence="6">Molybdate ABC transporter substrate-binding protein</fullName>
    </submittedName>
</protein>
<dbReference type="Pfam" id="PF13531">
    <property type="entry name" value="SBP_bac_11"/>
    <property type="match status" value="1"/>
</dbReference>
<dbReference type="GO" id="GO:0046872">
    <property type="term" value="F:metal ion binding"/>
    <property type="evidence" value="ECO:0007669"/>
    <property type="project" value="UniProtKB-KW"/>
</dbReference>
<evidence type="ECO:0000313" key="7">
    <source>
        <dbReference type="Proteomes" id="UP000276770"/>
    </source>
</evidence>
<dbReference type="GO" id="GO:0015689">
    <property type="term" value="P:molybdate ion transport"/>
    <property type="evidence" value="ECO:0007669"/>
    <property type="project" value="InterPro"/>
</dbReference>
<dbReference type="PANTHER" id="PTHR30632:SF0">
    <property type="entry name" value="SULFATE-BINDING PROTEIN"/>
    <property type="match status" value="1"/>
</dbReference>
<name>A0A3L7K4Z9_9BACI</name>
<dbReference type="RefSeq" id="WP_121679299.1">
    <property type="nucleotide sequence ID" value="NZ_RCVZ01000002.1"/>
</dbReference>
<evidence type="ECO:0000256" key="1">
    <source>
        <dbReference type="ARBA" id="ARBA00009175"/>
    </source>
</evidence>
<keyword evidence="4" id="KW-0732">Signal</keyword>
<feature type="binding site" evidence="5">
    <location>
        <position position="38"/>
    </location>
    <ligand>
        <name>molybdate</name>
        <dbReference type="ChEBI" id="CHEBI:36264"/>
    </ligand>
</feature>
<feature type="binding site" evidence="5">
    <location>
        <position position="191"/>
    </location>
    <ligand>
        <name>molybdate</name>
        <dbReference type="ChEBI" id="CHEBI:36264"/>
    </ligand>
</feature>
<dbReference type="PROSITE" id="PS51257">
    <property type="entry name" value="PROKAR_LIPOPROTEIN"/>
    <property type="match status" value="1"/>
</dbReference>
<keyword evidence="2 5" id="KW-0500">Molybdenum</keyword>
<feature type="binding site" evidence="5">
    <location>
        <position position="173"/>
    </location>
    <ligand>
        <name>molybdate</name>
        <dbReference type="ChEBI" id="CHEBI:36264"/>
    </ligand>
</feature>
<dbReference type="NCBIfam" id="TIGR01256">
    <property type="entry name" value="modA"/>
    <property type="match status" value="1"/>
</dbReference>
<comment type="similarity">
    <text evidence="1">Belongs to the bacterial solute-binding protein ModA family.</text>
</comment>
<dbReference type="GO" id="GO:1901359">
    <property type="term" value="F:tungstate binding"/>
    <property type="evidence" value="ECO:0007669"/>
    <property type="project" value="UniProtKB-ARBA"/>
</dbReference>
<evidence type="ECO:0000256" key="3">
    <source>
        <dbReference type="ARBA" id="ARBA00022723"/>
    </source>
</evidence>
<evidence type="ECO:0000256" key="4">
    <source>
        <dbReference type="ARBA" id="ARBA00022729"/>
    </source>
</evidence>